<evidence type="ECO:0000256" key="2">
    <source>
        <dbReference type="SAM" id="SignalP"/>
    </source>
</evidence>
<feature type="chain" id="PRO_5037205371" description="Outer membrane protein beta-barrel domain-containing protein" evidence="2">
    <location>
        <begin position="20"/>
        <end position="251"/>
    </location>
</feature>
<keyword evidence="2" id="KW-0732">Signal</keyword>
<dbReference type="EMBL" id="JAEDAK010000001">
    <property type="protein sequence ID" value="MBH9575292.1"/>
    <property type="molecule type" value="Genomic_DNA"/>
</dbReference>
<protein>
    <recommendedName>
        <fullName evidence="5">Outer membrane protein beta-barrel domain-containing protein</fullName>
    </recommendedName>
</protein>
<proteinExistence type="predicted"/>
<reference evidence="3" key="1">
    <citation type="submission" date="2020-12" db="EMBL/GenBank/DDBJ databases">
        <title>The genome sequence of Inhella sp. 1Y17.</title>
        <authorList>
            <person name="Liu Y."/>
        </authorList>
    </citation>
    <scope>NUCLEOTIDE SEQUENCE</scope>
    <source>
        <strain evidence="3">1Y17</strain>
    </source>
</reference>
<dbReference type="AlphaFoldDB" id="A0A931J1J1"/>
<dbReference type="Proteomes" id="UP000613266">
    <property type="component" value="Unassembled WGS sequence"/>
</dbReference>
<sequence length="251" mass="26864">MKTKCALLLAVVLGPAAWADDATTLTVGLRAWSNTWSTWDVYPPTAVGNAYIPGASENFSSQDKAALIPSVSLRQGDWLLSASRFVKTRYGFDGNEGPFSAKREETDFHAGYYLLPTLALSLGHKSVKQEFSGGTEFKYSGPILGVLGSAPLTRGFSLYGNVGYGRVKGRFPVADASGRAKFDADYWLGEAGLAYSFEGVAAAKAMTLTLGYRSQVLATQGFRIALSPTTNRSTELRDTTEGLALGLSLSF</sequence>
<gene>
    <name evidence="3" type="ORF">I7X39_00100</name>
</gene>
<dbReference type="GO" id="GO:0009279">
    <property type="term" value="C:cell outer membrane"/>
    <property type="evidence" value="ECO:0007669"/>
    <property type="project" value="UniProtKB-SubCell"/>
</dbReference>
<evidence type="ECO:0000256" key="1">
    <source>
        <dbReference type="ARBA" id="ARBA00004442"/>
    </source>
</evidence>
<organism evidence="3 4">
    <name type="scientific">Inhella proteolytica</name>
    <dbReference type="NCBI Taxonomy" id="2795029"/>
    <lineage>
        <taxon>Bacteria</taxon>
        <taxon>Pseudomonadati</taxon>
        <taxon>Pseudomonadota</taxon>
        <taxon>Betaproteobacteria</taxon>
        <taxon>Burkholderiales</taxon>
        <taxon>Sphaerotilaceae</taxon>
        <taxon>Inhella</taxon>
    </lineage>
</organism>
<comment type="caution">
    <text evidence="3">The sequence shown here is derived from an EMBL/GenBank/DDBJ whole genome shotgun (WGS) entry which is preliminary data.</text>
</comment>
<feature type="signal peptide" evidence="2">
    <location>
        <begin position="1"/>
        <end position="19"/>
    </location>
</feature>
<dbReference type="SUPFAM" id="SSF56925">
    <property type="entry name" value="OMPA-like"/>
    <property type="match status" value="1"/>
</dbReference>
<accession>A0A931J1J1</accession>
<evidence type="ECO:0000313" key="4">
    <source>
        <dbReference type="Proteomes" id="UP000613266"/>
    </source>
</evidence>
<evidence type="ECO:0008006" key="5">
    <source>
        <dbReference type="Google" id="ProtNLM"/>
    </source>
</evidence>
<dbReference type="Gene3D" id="2.40.160.20">
    <property type="match status" value="1"/>
</dbReference>
<comment type="subcellular location">
    <subcellularLocation>
        <location evidence="1">Cell outer membrane</location>
    </subcellularLocation>
</comment>
<dbReference type="RefSeq" id="WP_198108918.1">
    <property type="nucleotide sequence ID" value="NZ_JAEDAK010000001.1"/>
</dbReference>
<keyword evidence="4" id="KW-1185">Reference proteome</keyword>
<name>A0A931J1J1_9BURK</name>
<evidence type="ECO:0000313" key="3">
    <source>
        <dbReference type="EMBL" id="MBH9575292.1"/>
    </source>
</evidence>
<dbReference type="InterPro" id="IPR011250">
    <property type="entry name" value="OMP/PagP_B-barrel"/>
</dbReference>